<feature type="region of interest" description="Disordered" evidence="1">
    <location>
        <begin position="1"/>
        <end position="57"/>
    </location>
</feature>
<proteinExistence type="predicted"/>
<feature type="compositionally biased region" description="Basic residues" evidence="1">
    <location>
        <begin position="172"/>
        <end position="186"/>
    </location>
</feature>
<evidence type="ECO:0008006" key="4">
    <source>
        <dbReference type="Google" id="ProtNLM"/>
    </source>
</evidence>
<name>A0AAV9UQL3_9PEZI</name>
<evidence type="ECO:0000313" key="2">
    <source>
        <dbReference type="EMBL" id="KAK6346771.1"/>
    </source>
</evidence>
<feature type="compositionally biased region" description="Basic and acidic residues" evidence="1">
    <location>
        <begin position="74"/>
        <end position="94"/>
    </location>
</feature>
<evidence type="ECO:0000256" key="1">
    <source>
        <dbReference type="SAM" id="MobiDB-lite"/>
    </source>
</evidence>
<sequence>MPKRGPPDPTSVEGTHRPKKQRTSISSGNPRTTPNIRANRKGFVVGPNNLPDGKYRRKVQKIKKTLIHRAKLRKNLDKIKRKEGLGTHITKDDAPTNTDDDEAAARARRRMERAMQSDDEDDDEASDIAEGVSEASIDPGADVTARNGDEVVSSADDDSNDDTPGGNDRHTHPSRKQNTRRPKLSRYTHEIQKSRKTQEAKAERDRIARMKAAAAEKRERERKARNKAMGGGKTAKTSTGQMKLGRQSKGLLEKVQQLMKA</sequence>
<dbReference type="Proteomes" id="UP001375240">
    <property type="component" value="Unassembled WGS sequence"/>
</dbReference>
<comment type="caution">
    <text evidence="2">The sequence shown here is derived from an EMBL/GenBank/DDBJ whole genome shotgun (WGS) entry which is preliminary data.</text>
</comment>
<feature type="region of interest" description="Disordered" evidence="1">
    <location>
        <begin position="73"/>
        <end position="261"/>
    </location>
</feature>
<reference evidence="2 3" key="1">
    <citation type="submission" date="2019-10" db="EMBL/GenBank/DDBJ databases">
        <authorList>
            <person name="Palmer J.M."/>
        </authorList>
    </citation>
    <scope>NUCLEOTIDE SEQUENCE [LARGE SCALE GENOMIC DNA]</scope>
    <source>
        <strain evidence="2 3">TWF696</strain>
    </source>
</reference>
<feature type="compositionally biased region" description="Basic and acidic residues" evidence="1">
    <location>
        <begin position="187"/>
        <end position="222"/>
    </location>
</feature>
<feature type="compositionally biased region" description="Acidic residues" evidence="1">
    <location>
        <begin position="117"/>
        <end position="127"/>
    </location>
</feature>
<accession>A0AAV9UQL3</accession>
<feature type="compositionally biased region" description="Polar residues" evidence="1">
    <location>
        <begin position="23"/>
        <end position="36"/>
    </location>
</feature>
<evidence type="ECO:0000313" key="3">
    <source>
        <dbReference type="Proteomes" id="UP001375240"/>
    </source>
</evidence>
<dbReference type="PANTHER" id="PTHR41805">
    <property type="entry name" value="EXPRESSED PROTEIN"/>
    <property type="match status" value="1"/>
</dbReference>
<dbReference type="AlphaFoldDB" id="A0AAV9UQL3"/>
<keyword evidence="3" id="KW-1185">Reference proteome</keyword>
<dbReference type="EMBL" id="JAVHNQ010000005">
    <property type="protein sequence ID" value="KAK6346771.1"/>
    <property type="molecule type" value="Genomic_DNA"/>
</dbReference>
<organism evidence="2 3">
    <name type="scientific">Orbilia brochopaga</name>
    <dbReference type="NCBI Taxonomy" id="3140254"/>
    <lineage>
        <taxon>Eukaryota</taxon>
        <taxon>Fungi</taxon>
        <taxon>Dikarya</taxon>
        <taxon>Ascomycota</taxon>
        <taxon>Pezizomycotina</taxon>
        <taxon>Orbiliomycetes</taxon>
        <taxon>Orbiliales</taxon>
        <taxon>Orbiliaceae</taxon>
        <taxon>Orbilia</taxon>
    </lineage>
</organism>
<gene>
    <name evidence="2" type="ORF">TWF696_009932</name>
</gene>
<protein>
    <recommendedName>
        <fullName evidence="4">rRNA-processing protein FYV7</fullName>
    </recommendedName>
</protein>
<dbReference type="PANTHER" id="PTHR41805:SF1">
    <property type="entry name" value="RRNA-PROCESSING PROTEIN FYV7"/>
    <property type="match status" value="1"/>
</dbReference>